<evidence type="ECO:0000256" key="3">
    <source>
        <dbReference type="ARBA" id="ARBA00022845"/>
    </source>
</evidence>
<dbReference type="OrthoDB" id="9801235at2"/>
<evidence type="ECO:0000256" key="5">
    <source>
        <dbReference type="HAMAP-Rule" id="MF_01185"/>
    </source>
</evidence>
<evidence type="ECO:0000256" key="2">
    <source>
        <dbReference type="ARBA" id="ARBA00022795"/>
    </source>
</evidence>
<comment type="subcellular location">
    <subcellularLocation>
        <location evidence="5">Cytoplasm</location>
    </subcellularLocation>
</comment>
<dbReference type="AlphaFoldDB" id="A0A1G5JFB5"/>
<evidence type="ECO:0000313" key="7">
    <source>
        <dbReference type="Proteomes" id="UP000198636"/>
    </source>
</evidence>
<dbReference type="Proteomes" id="UP000198636">
    <property type="component" value="Unassembled WGS sequence"/>
</dbReference>
<evidence type="ECO:0000313" key="6">
    <source>
        <dbReference type="EMBL" id="SCY86854.1"/>
    </source>
</evidence>
<comment type="similarity">
    <text evidence="5">Belongs to the FliW family.</text>
</comment>
<proteinExistence type="inferred from homology"/>
<dbReference type="RefSeq" id="WP_091544645.1">
    <property type="nucleotide sequence ID" value="NZ_FMUS01000019.1"/>
</dbReference>
<name>A0A1G5JFB5_9FIRM</name>
<dbReference type="EMBL" id="FMUS01000019">
    <property type="protein sequence ID" value="SCY86854.1"/>
    <property type="molecule type" value="Genomic_DNA"/>
</dbReference>
<dbReference type="InterPro" id="IPR003775">
    <property type="entry name" value="Flagellar_assembly_factor_FliW"/>
</dbReference>
<sequence>MIIETRHFGEIEVGLEEVIHFPDGIPAFEENKKYVIIENPDKDVPFHWLQSIEEPSLAFVIINPFLFMEDYDFQIPKSILEKLEIESPEIVSVHTIVVVPDDINKMTANLKAPIIINTKNKKGKQIVLDDTKYQTKHYIIDEIKKTG</sequence>
<accession>A0A1G5JFB5</accession>
<reference evidence="6 7" key="1">
    <citation type="submission" date="2016-10" db="EMBL/GenBank/DDBJ databases">
        <authorList>
            <person name="de Groot N.N."/>
        </authorList>
    </citation>
    <scope>NUCLEOTIDE SEQUENCE [LARGE SCALE GENOMIC DNA]</scope>
    <source>
        <strain evidence="6 7">DSM 18978</strain>
    </source>
</reference>
<evidence type="ECO:0000256" key="1">
    <source>
        <dbReference type="ARBA" id="ARBA00022490"/>
    </source>
</evidence>
<keyword evidence="1 5" id="KW-0963">Cytoplasm</keyword>
<comment type="subunit">
    <text evidence="5">Interacts with translational regulator CsrA and flagellin(s).</text>
</comment>
<evidence type="ECO:0000256" key="4">
    <source>
        <dbReference type="ARBA" id="ARBA00023186"/>
    </source>
</evidence>
<dbReference type="SUPFAM" id="SSF141457">
    <property type="entry name" value="BH3618-like"/>
    <property type="match status" value="1"/>
</dbReference>
<dbReference type="InterPro" id="IPR024046">
    <property type="entry name" value="Flagellar_assmbl_FliW_dom_sf"/>
</dbReference>
<keyword evidence="2 5" id="KW-1005">Bacterial flagellum biogenesis</keyword>
<keyword evidence="6" id="KW-0966">Cell projection</keyword>
<comment type="function">
    <text evidence="5">Acts as an anti-CsrA protein, binds CsrA and prevents it from repressing translation of its target genes, one of which is flagellin. Binds to flagellin and participates in the assembly of the flagellum.</text>
</comment>
<dbReference type="Pfam" id="PF02623">
    <property type="entry name" value="FliW"/>
    <property type="match status" value="1"/>
</dbReference>
<keyword evidence="4 5" id="KW-0143">Chaperone</keyword>
<dbReference type="PANTHER" id="PTHR39190">
    <property type="entry name" value="FLAGELLAR ASSEMBLY FACTOR FLIW"/>
    <property type="match status" value="1"/>
</dbReference>
<dbReference type="NCBIfam" id="NF009798">
    <property type="entry name" value="PRK13285.2-1"/>
    <property type="match status" value="1"/>
</dbReference>
<organism evidence="6 7">
    <name type="scientific">Alkaliphilus peptidifermentans DSM 18978</name>
    <dbReference type="NCBI Taxonomy" id="1120976"/>
    <lineage>
        <taxon>Bacteria</taxon>
        <taxon>Bacillati</taxon>
        <taxon>Bacillota</taxon>
        <taxon>Clostridia</taxon>
        <taxon>Peptostreptococcales</taxon>
        <taxon>Natronincolaceae</taxon>
        <taxon>Alkaliphilus</taxon>
    </lineage>
</organism>
<keyword evidence="6" id="KW-0969">Cilium</keyword>
<dbReference type="STRING" id="1120976.SAMN03080606_02811"/>
<dbReference type="NCBIfam" id="NF009793">
    <property type="entry name" value="PRK13285.1-1"/>
    <property type="match status" value="1"/>
</dbReference>
<keyword evidence="3 5" id="KW-0810">Translation regulation</keyword>
<dbReference type="HAMAP" id="MF_01185">
    <property type="entry name" value="FliW"/>
    <property type="match status" value="1"/>
</dbReference>
<dbReference type="Gene3D" id="2.30.290.10">
    <property type="entry name" value="BH3618-like"/>
    <property type="match status" value="1"/>
</dbReference>
<keyword evidence="6" id="KW-0282">Flagellum</keyword>
<dbReference type="GO" id="GO:0006417">
    <property type="term" value="P:regulation of translation"/>
    <property type="evidence" value="ECO:0007669"/>
    <property type="project" value="UniProtKB-KW"/>
</dbReference>
<gene>
    <name evidence="5" type="primary">fliW</name>
    <name evidence="6" type="ORF">SAMN03080606_02811</name>
</gene>
<keyword evidence="7" id="KW-1185">Reference proteome</keyword>
<dbReference type="GO" id="GO:0044780">
    <property type="term" value="P:bacterial-type flagellum assembly"/>
    <property type="evidence" value="ECO:0007669"/>
    <property type="project" value="UniProtKB-UniRule"/>
</dbReference>
<dbReference type="PANTHER" id="PTHR39190:SF1">
    <property type="entry name" value="FLAGELLAR ASSEMBLY FACTOR FLIW"/>
    <property type="match status" value="1"/>
</dbReference>
<protein>
    <recommendedName>
        <fullName evidence="5">Flagellar assembly factor FliW</fullName>
    </recommendedName>
</protein>
<dbReference type="GO" id="GO:0005737">
    <property type="term" value="C:cytoplasm"/>
    <property type="evidence" value="ECO:0007669"/>
    <property type="project" value="UniProtKB-SubCell"/>
</dbReference>